<proteinExistence type="inferred from homology"/>
<organism evidence="5 6">
    <name type="scientific">Secundilactobacillus similis DSM 23365 = JCM 2765</name>
    <dbReference type="NCBI Taxonomy" id="1423804"/>
    <lineage>
        <taxon>Bacteria</taxon>
        <taxon>Bacillati</taxon>
        <taxon>Bacillota</taxon>
        <taxon>Bacilli</taxon>
        <taxon>Lactobacillales</taxon>
        <taxon>Lactobacillaceae</taxon>
        <taxon>Secundilactobacillus</taxon>
    </lineage>
</organism>
<dbReference type="GO" id="GO:0005829">
    <property type="term" value="C:cytosol"/>
    <property type="evidence" value="ECO:0007669"/>
    <property type="project" value="TreeGrafter"/>
</dbReference>
<dbReference type="STRING" id="1423804.FD14_GL001073"/>
<dbReference type="Proteomes" id="UP000051442">
    <property type="component" value="Unassembled WGS sequence"/>
</dbReference>
<dbReference type="GO" id="GO:0009062">
    <property type="term" value="P:fatty acid catabolic process"/>
    <property type="evidence" value="ECO:0007669"/>
    <property type="project" value="TreeGrafter"/>
</dbReference>
<accession>A0A0R2F988</accession>
<protein>
    <submittedName>
        <fullName evidence="5">Acyl-CoA thioester hydrolase</fullName>
    </submittedName>
</protein>
<dbReference type="GO" id="GO:0006637">
    <property type="term" value="P:acyl-CoA metabolic process"/>
    <property type="evidence" value="ECO:0007669"/>
    <property type="project" value="TreeGrafter"/>
</dbReference>
<evidence type="ECO:0000313" key="6">
    <source>
        <dbReference type="Proteomes" id="UP000051442"/>
    </source>
</evidence>
<evidence type="ECO:0000259" key="4">
    <source>
        <dbReference type="PROSITE" id="PS51770"/>
    </source>
</evidence>
<dbReference type="PROSITE" id="PS51770">
    <property type="entry name" value="HOTDOG_ACOT"/>
    <property type="match status" value="1"/>
</dbReference>
<gene>
    <name evidence="5" type="ORF">FD14_GL001073</name>
</gene>
<evidence type="ECO:0000256" key="3">
    <source>
        <dbReference type="PROSITE-ProRule" id="PRU01106"/>
    </source>
</evidence>
<dbReference type="PANTHER" id="PTHR11049">
    <property type="entry name" value="ACYL COENZYME A THIOESTER HYDROLASE"/>
    <property type="match status" value="1"/>
</dbReference>
<evidence type="ECO:0000256" key="1">
    <source>
        <dbReference type="ARBA" id="ARBA00010458"/>
    </source>
</evidence>
<dbReference type="PATRIC" id="fig|1423804.4.peg.1153"/>
<keyword evidence="6" id="KW-1185">Reference proteome</keyword>
<dbReference type="Gene3D" id="3.10.129.10">
    <property type="entry name" value="Hotdog Thioesterase"/>
    <property type="match status" value="1"/>
</dbReference>
<dbReference type="PANTHER" id="PTHR11049:SF24">
    <property type="entry name" value="CYTOSOLIC ACYL COENZYME A THIOESTER HYDROLASE"/>
    <property type="match status" value="1"/>
</dbReference>
<reference evidence="5 6" key="1">
    <citation type="journal article" date="2015" name="Genome Announc.">
        <title>Expanding the biotechnology potential of lactobacilli through comparative genomics of 213 strains and associated genera.</title>
        <authorList>
            <person name="Sun Z."/>
            <person name="Harris H.M."/>
            <person name="McCann A."/>
            <person name="Guo C."/>
            <person name="Argimon S."/>
            <person name="Zhang W."/>
            <person name="Yang X."/>
            <person name="Jeffery I.B."/>
            <person name="Cooney J.C."/>
            <person name="Kagawa T.F."/>
            <person name="Liu W."/>
            <person name="Song Y."/>
            <person name="Salvetti E."/>
            <person name="Wrobel A."/>
            <person name="Rasinkangas P."/>
            <person name="Parkhill J."/>
            <person name="Rea M.C."/>
            <person name="O'Sullivan O."/>
            <person name="Ritari J."/>
            <person name="Douillard F.P."/>
            <person name="Paul Ross R."/>
            <person name="Yang R."/>
            <person name="Briner A.E."/>
            <person name="Felis G.E."/>
            <person name="de Vos W.M."/>
            <person name="Barrangou R."/>
            <person name="Klaenhammer T.R."/>
            <person name="Caufield P.W."/>
            <person name="Cui Y."/>
            <person name="Zhang H."/>
            <person name="O'Toole P.W."/>
        </authorList>
    </citation>
    <scope>NUCLEOTIDE SEQUENCE [LARGE SCALE GENOMIC DNA]</scope>
    <source>
        <strain evidence="5 6">DSM 23365</strain>
    </source>
</reference>
<comment type="similarity">
    <text evidence="1">Belongs to the acyl coenzyme A hydrolase family.</text>
</comment>
<dbReference type="InterPro" id="IPR006683">
    <property type="entry name" value="Thioestr_dom"/>
</dbReference>
<dbReference type="Pfam" id="PF03061">
    <property type="entry name" value="4HBT"/>
    <property type="match status" value="1"/>
</dbReference>
<dbReference type="EMBL" id="AYZM01000115">
    <property type="protein sequence ID" value="KRN21421.1"/>
    <property type="molecule type" value="Genomic_DNA"/>
</dbReference>
<feature type="domain" description="HotDog ACOT-type" evidence="4">
    <location>
        <begin position="42"/>
        <end position="154"/>
    </location>
</feature>
<evidence type="ECO:0000313" key="5">
    <source>
        <dbReference type="EMBL" id="KRN21421.1"/>
    </source>
</evidence>
<keyword evidence="2 3" id="KW-0378">Hydrolase</keyword>
<comment type="caution">
    <text evidence="5">The sequence shown here is derived from an EMBL/GenBank/DDBJ whole genome shotgun (WGS) entry which is preliminary data.</text>
</comment>
<dbReference type="InterPro" id="IPR033120">
    <property type="entry name" value="HOTDOG_ACOT"/>
</dbReference>
<dbReference type="SUPFAM" id="SSF54637">
    <property type="entry name" value="Thioesterase/thiol ester dehydrase-isomerase"/>
    <property type="match status" value="1"/>
</dbReference>
<name>A0A0R2F988_9LACO</name>
<dbReference type="InterPro" id="IPR029069">
    <property type="entry name" value="HotDog_dom_sf"/>
</dbReference>
<evidence type="ECO:0000256" key="2">
    <source>
        <dbReference type="ARBA" id="ARBA00022801"/>
    </source>
</evidence>
<dbReference type="CDD" id="cd03442">
    <property type="entry name" value="BFIT_BACH"/>
    <property type="match status" value="1"/>
</dbReference>
<dbReference type="GO" id="GO:0052816">
    <property type="term" value="F:long-chain fatty acyl-CoA hydrolase activity"/>
    <property type="evidence" value="ECO:0007669"/>
    <property type="project" value="TreeGrafter"/>
</dbReference>
<sequence>MHPSKTTSYGICNRHHFSQTYGTLESLTLEVLTMSKRQLTCHETLSITNHRVFSSDLNEHNTVFGGQTLSMVDNTSSIAASRAAHQVTATVSMDHLNFIAPFELQDAMVFESYVTGTSHRSLEVFVKGIGEHLLTGERFVGFTCFVTFVTAAKPADPELPEIVPETDEEKFICAGYQDRLAERKVDRDEQKAIFSHLNLD</sequence>
<dbReference type="InterPro" id="IPR040170">
    <property type="entry name" value="Cytosol_ACT"/>
</dbReference>
<dbReference type="AlphaFoldDB" id="A0A0R2F988"/>